<comment type="caution">
    <text evidence="2">The sequence shown here is derived from an EMBL/GenBank/DDBJ whole genome shotgun (WGS) entry which is preliminary data.</text>
</comment>
<protein>
    <submittedName>
        <fullName evidence="2">Uncharacterized protein</fullName>
    </submittedName>
</protein>
<feature type="compositionally biased region" description="Polar residues" evidence="1">
    <location>
        <begin position="47"/>
        <end position="65"/>
    </location>
</feature>
<dbReference type="EMBL" id="CAJNOE010007060">
    <property type="protein sequence ID" value="CAF1526385.1"/>
    <property type="molecule type" value="Genomic_DNA"/>
</dbReference>
<evidence type="ECO:0000256" key="1">
    <source>
        <dbReference type="SAM" id="MobiDB-lite"/>
    </source>
</evidence>
<gene>
    <name evidence="2" type="ORF">IZO911_LOCUS46006</name>
</gene>
<name>A0A815UR90_9BILA</name>
<accession>A0A815UR90</accession>
<evidence type="ECO:0000313" key="2">
    <source>
        <dbReference type="EMBL" id="CAF1526385.1"/>
    </source>
</evidence>
<dbReference type="Proteomes" id="UP000663860">
    <property type="component" value="Unassembled WGS sequence"/>
</dbReference>
<evidence type="ECO:0000313" key="3">
    <source>
        <dbReference type="Proteomes" id="UP000663860"/>
    </source>
</evidence>
<proteinExistence type="predicted"/>
<dbReference type="AlphaFoldDB" id="A0A815UR90"/>
<feature type="non-terminal residue" evidence="2">
    <location>
        <position position="1"/>
    </location>
</feature>
<sequence length="65" mass="6779">PSSPTTSLAIDLMNSSNNDPDLLDISRKLKRIESIGSKKLVVGLDGGNNSKPSASANTFLSSSCK</sequence>
<organism evidence="2 3">
    <name type="scientific">Adineta steineri</name>
    <dbReference type="NCBI Taxonomy" id="433720"/>
    <lineage>
        <taxon>Eukaryota</taxon>
        <taxon>Metazoa</taxon>
        <taxon>Spiralia</taxon>
        <taxon>Gnathifera</taxon>
        <taxon>Rotifera</taxon>
        <taxon>Eurotatoria</taxon>
        <taxon>Bdelloidea</taxon>
        <taxon>Adinetida</taxon>
        <taxon>Adinetidae</taxon>
        <taxon>Adineta</taxon>
    </lineage>
</organism>
<feature type="region of interest" description="Disordered" evidence="1">
    <location>
        <begin position="43"/>
        <end position="65"/>
    </location>
</feature>
<reference evidence="2" key="1">
    <citation type="submission" date="2021-02" db="EMBL/GenBank/DDBJ databases">
        <authorList>
            <person name="Nowell W R."/>
        </authorList>
    </citation>
    <scope>NUCLEOTIDE SEQUENCE</scope>
</reference>